<sequence>MISAKRLAQLVKKWERMTSLGRKRLTMKSKETEECCTSVAGKGHCVMYTADGSRFEVPLAYLGTAVFSELLRMSQEEFGFSSDDCRIMLPCDAAVMEYAMCLLKRNASVEVEKALVSSMVETCHYTGCVVPIVGVNQQISCL</sequence>
<organism evidence="2 3">
    <name type="scientific">Leersia perrieri</name>
    <dbReference type="NCBI Taxonomy" id="77586"/>
    <lineage>
        <taxon>Eukaryota</taxon>
        <taxon>Viridiplantae</taxon>
        <taxon>Streptophyta</taxon>
        <taxon>Embryophyta</taxon>
        <taxon>Tracheophyta</taxon>
        <taxon>Spermatophyta</taxon>
        <taxon>Magnoliopsida</taxon>
        <taxon>Liliopsida</taxon>
        <taxon>Poales</taxon>
        <taxon>Poaceae</taxon>
        <taxon>BOP clade</taxon>
        <taxon>Oryzoideae</taxon>
        <taxon>Oryzeae</taxon>
        <taxon>Oryzinae</taxon>
        <taxon>Leersia</taxon>
    </lineage>
</organism>
<dbReference type="EnsemblPlants" id="LPERR09G14230.1">
    <property type="protein sequence ID" value="LPERR09G14230.1"/>
    <property type="gene ID" value="LPERR09G14230"/>
</dbReference>
<evidence type="ECO:0000256" key="1">
    <source>
        <dbReference type="ARBA" id="ARBA00006974"/>
    </source>
</evidence>
<dbReference type="AlphaFoldDB" id="A0A0D9XGA0"/>
<dbReference type="PANTHER" id="PTHR31175">
    <property type="entry name" value="AUXIN-RESPONSIVE FAMILY PROTEIN"/>
    <property type="match status" value="1"/>
</dbReference>
<accession>A0A0D9XGA0</accession>
<comment type="similarity">
    <text evidence="1">Belongs to the ARG7 family.</text>
</comment>
<dbReference type="Proteomes" id="UP000032180">
    <property type="component" value="Chromosome 9"/>
</dbReference>
<evidence type="ECO:0000313" key="2">
    <source>
        <dbReference type="EnsemblPlants" id="LPERR09G14230.1"/>
    </source>
</evidence>
<reference evidence="2" key="3">
    <citation type="submission" date="2015-04" db="UniProtKB">
        <authorList>
            <consortium name="EnsemblPlants"/>
        </authorList>
    </citation>
    <scope>IDENTIFICATION</scope>
</reference>
<dbReference type="Pfam" id="PF02519">
    <property type="entry name" value="Auxin_inducible"/>
    <property type="match status" value="1"/>
</dbReference>
<dbReference type="PANTHER" id="PTHR31175:SF120">
    <property type="entry name" value="OS09G0547100 PROTEIN"/>
    <property type="match status" value="1"/>
</dbReference>
<reference evidence="3" key="2">
    <citation type="submission" date="2013-12" db="EMBL/GenBank/DDBJ databases">
        <authorList>
            <person name="Yu Y."/>
            <person name="Lee S."/>
            <person name="de Baynast K."/>
            <person name="Wissotski M."/>
            <person name="Liu L."/>
            <person name="Talag J."/>
            <person name="Goicoechea J."/>
            <person name="Angelova A."/>
            <person name="Jetty R."/>
            <person name="Kudrna D."/>
            <person name="Golser W."/>
            <person name="Rivera L."/>
            <person name="Zhang J."/>
            <person name="Wing R."/>
        </authorList>
    </citation>
    <scope>NUCLEOTIDE SEQUENCE</scope>
</reference>
<dbReference type="GO" id="GO:0009733">
    <property type="term" value="P:response to auxin"/>
    <property type="evidence" value="ECO:0007669"/>
    <property type="project" value="InterPro"/>
</dbReference>
<name>A0A0D9XGA0_9ORYZ</name>
<evidence type="ECO:0008006" key="4">
    <source>
        <dbReference type="Google" id="ProtNLM"/>
    </source>
</evidence>
<reference evidence="2 3" key="1">
    <citation type="submission" date="2012-08" db="EMBL/GenBank/DDBJ databases">
        <title>Oryza genome evolution.</title>
        <authorList>
            <person name="Wing R.A."/>
        </authorList>
    </citation>
    <scope>NUCLEOTIDE SEQUENCE</scope>
</reference>
<evidence type="ECO:0000313" key="3">
    <source>
        <dbReference type="Proteomes" id="UP000032180"/>
    </source>
</evidence>
<dbReference type="InterPro" id="IPR003676">
    <property type="entry name" value="SAUR_fam"/>
</dbReference>
<protein>
    <recommendedName>
        <fullName evidence="4">Auxin-responsive protein</fullName>
    </recommendedName>
</protein>
<dbReference type="HOGENOM" id="CLU_090137_0_2_1"/>
<keyword evidence="3" id="KW-1185">Reference proteome</keyword>
<dbReference type="STRING" id="77586.A0A0D9XGA0"/>
<dbReference type="Gramene" id="LPERR09G14230.1">
    <property type="protein sequence ID" value="LPERR09G14230.1"/>
    <property type="gene ID" value="LPERR09G14230"/>
</dbReference>
<proteinExistence type="inferred from homology"/>
<dbReference type="eggNOG" id="ENOG502S4GQ">
    <property type="taxonomic scope" value="Eukaryota"/>
</dbReference>